<proteinExistence type="predicted"/>
<keyword evidence="2" id="KW-1185">Reference proteome</keyword>
<reference evidence="1 2" key="1">
    <citation type="journal article" date="2019" name="Int. J. Syst. Evol. Microbiol.">
        <title>The Global Catalogue of Microorganisms (GCM) 10K type strain sequencing project: providing services to taxonomists for standard genome sequencing and annotation.</title>
        <authorList>
            <consortium name="The Broad Institute Genomics Platform"/>
            <consortium name="The Broad Institute Genome Sequencing Center for Infectious Disease"/>
            <person name="Wu L."/>
            <person name="Ma J."/>
        </authorList>
    </citation>
    <scope>NUCLEOTIDE SEQUENCE [LARGE SCALE GENOMIC DNA]</scope>
    <source>
        <strain evidence="1 2">CGMCC 1.12720</strain>
    </source>
</reference>
<sequence length="204" mass="21177">MKHLSGLWHKLTLVVAVTAALSSCNRAEYAMLPKTTSYHGTAQRAVTVAPATKETAVTEVAPVAEAPVAVSEEVAIARPVEAPTASVAVTEAPAQAATAVVATPAKSAVTAPKLNLMQKALVQKIAKKADKLSSKMQIKQRTETAEAERLGGKLRQGIILVIVGLLVGLLGFVGGPIGTIFGIISTILVLVGIVLIVLYLLDEL</sequence>
<dbReference type="EMBL" id="BMFN01000001">
    <property type="protein sequence ID" value="GGF49502.1"/>
    <property type="molecule type" value="Genomic_DNA"/>
</dbReference>
<evidence type="ECO:0000313" key="2">
    <source>
        <dbReference type="Proteomes" id="UP000605392"/>
    </source>
</evidence>
<dbReference type="Proteomes" id="UP000605392">
    <property type="component" value="Unassembled WGS sequence"/>
</dbReference>
<organism evidence="1 2">
    <name type="scientific">Hymenobacter qilianensis</name>
    <dbReference type="NCBI Taxonomy" id="1385715"/>
    <lineage>
        <taxon>Bacteria</taxon>
        <taxon>Pseudomonadati</taxon>
        <taxon>Bacteroidota</taxon>
        <taxon>Cytophagia</taxon>
        <taxon>Cytophagales</taxon>
        <taxon>Hymenobacteraceae</taxon>
        <taxon>Hymenobacter</taxon>
    </lineage>
</organism>
<protein>
    <submittedName>
        <fullName evidence="1">Uncharacterized protein</fullName>
    </submittedName>
</protein>
<accession>A0ACB5PL52</accession>
<name>A0ACB5PL52_9BACT</name>
<gene>
    <name evidence="1" type="ORF">GCM10011375_01280</name>
</gene>
<evidence type="ECO:0000313" key="1">
    <source>
        <dbReference type="EMBL" id="GGF49502.1"/>
    </source>
</evidence>
<comment type="caution">
    <text evidence="1">The sequence shown here is derived from an EMBL/GenBank/DDBJ whole genome shotgun (WGS) entry which is preliminary data.</text>
</comment>